<dbReference type="EMBL" id="JADYXP020000001">
    <property type="protein sequence ID" value="KAL0133232.1"/>
    <property type="molecule type" value="Genomic_DNA"/>
</dbReference>
<comment type="caution">
    <text evidence="1">The sequence shown here is derived from an EMBL/GenBank/DDBJ whole genome shotgun (WGS) entry which is preliminary data.</text>
</comment>
<keyword evidence="2" id="KW-1185">Reference proteome</keyword>
<organism evidence="1 2">
    <name type="scientific">Cardiocondyla obscurior</name>
    <dbReference type="NCBI Taxonomy" id="286306"/>
    <lineage>
        <taxon>Eukaryota</taxon>
        <taxon>Metazoa</taxon>
        <taxon>Ecdysozoa</taxon>
        <taxon>Arthropoda</taxon>
        <taxon>Hexapoda</taxon>
        <taxon>Insecta</taxon>
        <taxon>Pterygota</taxon>
        <taxon>Neoptera</taxon>
        <taxon>Endopterygota</taxon>
        <taxon>Hymenoptera</taxon>
        <taxon>Apocrita</taxon>
        <taxon>Aculeata</taxon>
        <taxon>Formicoidea</taxon>
        <taxon>Formicidae</taxon>
        <taxon>Myrmicinae</taxon>
        <taxon>Cardiocondyla</taxon>
    </lineage>
</organism>
<evidence type="ECO:0000313" key="1">
    <source>
        <dbReference type="EMBL" id="KAL0133232.1"/>
    </source>
</evidence>
<reference evidence="1 2" key="1">
    <citation type="submission" date="2023-03" db="EMBL/GenBank/DDBJ databases">
        <title>High recombination rates correlate with genetic variation in Cardiocondyla obscurior ants.</title>
        <authorList>
            <person name="Errbii M."/>
        </authorList>
    </citation>
    <scope>NUCLEOTIDE SEQUENCE [LARGE SCALE GENOMIC DNA]</scope>
    <source>
        <strain evidence="1">Alpha-2009</strain>
        <tissue evidence="1">Whole body</tissue>
    </source>
</reference>
<gene>
    <name evidence="1" type="ORF">PUN28_000774</name>
</gene>
<protein>
    <submittedName>
        <fullName evidence="1">Uncharacterized protein</fullName>
    </submittedName>
</protein>
<sequence>MPPGPAPPLSLRVESSFRAQDTRERDRDFTFAKIIDHLRALFFDTAEKENPENKLLTYQSAFSGVVGFCR</sequence>
<dbReference type="Proteomes" id="UP001430953">
    <property type="component" value="Unassembled WGS sequence"/>
</dbReference>
<dbReference type="AlphaFoldDB" id="A0AAW2H114"/>
<accession>A0AAW2H114</accession>
<proteinExistence type="predicted"/>
<evidence type="ECO:0000313" key="2">
    <source>
        <dbReference type="Proteomes" id="UP001430953"/>
    </source>
</evidence>
<name>A0AAW2H114_9HYME</name>